<feature type="region of interest" description="Disordered" evidence="9">
    <location>
        <begin position="131"/>
        <end position="151"/>
    </location>
</feature>
<dbReference type="InterPro" id="IPR008502">
    <property type="entry name" value="Prolamin-like"/>
</dbReference>
<sequence length="151" mass="16309">ILTSYSCKLALIKMASTAHSKLFMNLVVLLALTMASITEARLMPSNTGLSLGSRLKLDGESSNANCWESLFQLQACTGEVIMFFMNGETYLGPSCCQAIRIIEHDCWPEMLGSLGFTAEEGDILEGFCDAKAHSHSSPPSPPSVHPNTLIP</sequence>
<dbReference type="KEGG" id="qsa:O6P43_004177"/>
<dbReference type="GO" id="GO:0009567">
    <property type="term" value="P:double fertilization forming a zygote and endosperm"/>
    <property type="evidence" value="ECO:0007669"/>
    <property type="project" value="InterPro"/>
</dbReference>
<comment type="function">
    <text evidence="7">Involved in the regulation of gamete interactions during the double fertilization and to prevent multiple-pollen tube attraction; mediates the redistribution of the gamete fusogen HAP2/GCS1 to the cell surface after secretion upon sperm arrival.</text>
</comment>
<comment type="subcellular location">
    <subcellularLocation>
        <location evidence="1">Cytoplasmic vesicle</location>
    </subcellularLocation>
    <subcellularLocation>
        <location evidence="2">Secreted</location>
    </subcellularLocation>
</comment>
<keyword evidence="5" id="KW-0278">Fertilization</keyword>
<keyword evidence="12" id="KW-1185">Reference proteome</keyword>
<organism evidence="11 12">
    <name type="scientific">Quillaja saponaria</name>
    <name type="common">Soap bark tree</name>
    <dbReference type="NCBI Taxonomy" id="32244"/>
    <lineage>
        <taxon>Eukaryota</taxon>
        <taxon>Viridiplantae</taxon>
        <taxon>Streptophyta</taxon>
        <taxon>Embryophyta</taxon>
        <taxon>Tracheophyta</taxon>
        <taxon>Spermatophyta</taxon>
        <taxon>Magnoliopsida</taxon>
        <taxon>eudicotyledons</taxon>
        <taxon>Gunneridae</taxon>
        <taxon>Pentapetalae</taxon>
        <taxon>rosids</taxon>
        <taxon>fabids</taxon>
        <taxon>Fabales</taxon>
        <taxon>Quillajaceae</taxon>
        <taxon>Quillaja</taxon>
    </lineage>
</organism>
<dbReference type="GO" id="GO:0080155">
    <property type="term" value="P:regulation of double fertilization forming a zygote and endosperm"/>
    <property type="evidence" value="ECO:0007669"/>
    <property type="project" value="UniProtKB-ARBA"/>
</dbReference>
<evidence type="ECO:0000256" key="2">
    <source>
        <dbReference type="ARBA" id="ARBA00004613"/>
    </source>
</evidence>
<feature type="domain" description="Prolamin-like" evidence="10">
    <location>
        <begin position="65"/>
        <end position="129"/>
    </location>
</feature>
<evidence type="ECO:0000256" key="1">
    <source>
        <dbReference type="ARBA" id="ARBA00004541"/>
    </source>
</evidence>
<evidence type="ECO:0000256" key="6">
    <source>
        <dbReference type="ARBA" id="ARBA00023329"/>
    </source>
</evidence>
<evidence type="ECO:0000256" key="7">
    <source>
        <dbReference type="ARBA" id="ARBA00034457"/>
    </source>
</evidence>
<evidence type="ECO:0000313" key="12">
    <source>
        <dbReference type="Proteomes" id="UP001163823"/>
    </source>
</evidence>
<evidence type="ECO:0000256" key="4">
    <source>
        <dbReference type="ARBA" id="ARBA00022729"/>
    </source>
</evidence>
<feature type="non-terminal residue" evidence="11">
    <location>
        <position position="1"/>
    </location>
</feature>
<evidence type="ECO:0000259" key="10">
    <source>
        <dbReference type="Pfam" id="PF05617"/>
    </source>
</evidence>
<keyword evidence="6" id="KW-0968">Cytoplasmic vesicle</keyword>
<gene>
    <name evidence="11" type="ORF">O6P43_004177</name>
</gene>
<dbReference type="GO" id="GO:2000008">
    <property type="term" value="P:regulation of protein localization to cell surface"/>
    <property type="evidence" value="ECO:0007669"/>
    <property type="project" value="UniProtKB-ARBA"/>
</dbReference>
<dbReference type="EMBL" id="JARAOO010000003">
    <property type="protein sequence ID" value="KAJ7974043.1"/>
    <property type="molecule type" value="Genomic_DNA"/>
</dbReference>
<dbReference type="Proteomes" id="UP001163823">
    <property type="component" value="Chromosome 3"/>
</dbReference>
<dbReference type="GO" id="GO:0005576">
    <property type="term" value="C:extracellular region"/>
    <property type="evidence" value="ECO:0007669"/>
    <property type="project" value="UniProtKB-SubCell"/>
</dbReference>
<name>A0AAD7Q388_QUISA</name>
<reference evidence="11" key="1">
    <citation type="journal article" date="2023" name="Science">
        <title>Elucidation of the pathway for biosynthesis of saponin adjuvants from the soapbark tree.</title>
        <authorList>
            <person name="Reed J."/>
            <person name="Orme A."/>
            <person name="El-Demerdash A."/>
            <person name="Owen C."/>
            <person name="Martin L.B.B."/>
            <person name="Misra R.C."/>
            <person name="Kikuchi S."/>
            <person name="Rejzek M."/>
            <person name="Martin A.C."/>
            <person name="Harkess A."/>
            <person name="Leebens-Mack J."/>
            <person name="Louveau T."/>
            <person name="Stephenson M.J."/>
            <person name="Osbourn A."/>
        </authorList>
    </citation>
    <scope>NUCLEOTIDE SEQUENCE</scope>
    <source>
        <strain evidence="11">S10</strain>
    </source>
</reference>
<dbReference type="PANTHER" id="PTHR35293">
    <property type="entry name" value="EGG CELL-SECRETED PROTEIN 1.5"/>
    <property type="match status" value="1"/>
</dbReference>
<dbReference type="AlphaFoldDB" id="A0AAD7Q388"/>
<comment type="similarity">
    <text evidence="8">Belongs to the plant egg cell-secreted peptide family.</text>
</comment>
<evidence type="ECO:0000256" key="9">
    <source>
        <dbReference type="SAM" id="MobiDB-lite"/>
    </source>
</evidence>
<evidence type="ECO:0000313" key="11">
    <source>
        <dbReference type="EMBL" id="KAJ7974043.1"/>
    </source>
</evidence>
<dbReference type="InterPro" id="IPR044711">
    <property type="entry name" value="EC11-15"/>
</dbReference>
<keyword evidence="4" id="KW-0732">Signal</keyword>
<dbReference type="Pfam" id="PF05617">
    <property type="entry name" value="Prolamin_like"/>
    <property type="match status" value="1"/>
</dbReference>
<comment type="caution">
    <text evidence="11">The sequence shown here is derived from an EMBL/GenBank/DDBJ whole genome shotgun (WGS) entry which is preliminary data.</text>
</comment>
<evidence type="ECO:0000256" key="8">
    <source>
        <dbReference type="ARBA" id="ARBA00034484"/>
    </source>
</evidence>
<accession>A0AAD7Q388</accession>
<evidence type="ECO:0000256" key="5">
    <source>
        <dbReference type="ARBA" id="ARBA00023279"/>
    </source>
</evidence>
<proteinExistence type="inferred from homology"/>
<keyword evidence="3" id="KW-0964">Secreted</keyword>
<dbReference type="GO" id="GO:0031410">
    <property type="term" value="C:cytoplasmic vesicle"/>
    <property type="evidence" value="ECO:0007669"/>
    <property type="project" value="UniProtKB-SubCell"/>
</dbReference>
<dbReference type="PANTHER" id="PTHR35293:SF1">
    <property type="entry name" value="EGG CELL-SECRETED PROTEIN 1.5"/>
    <property type="match status" value="1"/>
</dbReference>
<protein>
    <submittedName>
        <fullName evidence="11">Egg cell-secreted protein 1.1-like</fullName>
    </submittedName>
</protein>
<evidence type="ECO:0000256" key="3">
    <source>
        <dbReference type="ARBA" id="ARBA00022525"/>
    </source>
</evidence>